<proteinExistence type="predicted"/>
<feature type="region of interest" description="Disordered" evidence="2">
    <location>
        <begin position="1"/>
        <end position="44"/>
    </location>
</feature>
<dbReference type="InterPro" id="IPR011993">
    <property type="entry name" value="PH-like_dom_sf"/>
</dbReference>
<evidence type="ECO:0000313" key="5">
    <source>
        <dbReference type="Proteomes" id="UP000031443"/>
    </source>
</evidence>
<dbReference type="Proteomes" id="UP000031443">
    <property type="component" value="Unassembled WGS sequence"/>
</dbReference>
<protein>
    <submittedName>
        <fullName evidence="4">Amyloid beta A4 protein-binding family B member 2</fullName>
    </submittedName>
</protein>
<gene>
    <name evidence="4" type="ORF">UY3_13317</name>
</gene>
<dbReference type="PANTHER" id="PTHR14058">
    <property type="entry name" value="AMYLOID BETA A4 PRECURSOR PROTEIN-BINDING FAMILY B"/>
    <property type="match status" value="1"/>
</dbReference>
<feature type="compositionally biased region" description="Basic and acidic residues" evidence="2">
    <location>
        <begin position="132"/>
        <end position="141"/>
    </location>
</feature>
<keyword evidence="1" id="KW-0677">Repeat</keyword>
<evidence type="ECO:0000256" key="1">
    <source>
        <dbReference type="ARBA" id="ARBA00022737"/>
    </source>
</evidence>
<dbReference type="SUPFAM" id="SSF50729">
    <property type="entry name" value="PH domain-like"/>
    <property type="match status" value="1"/>
</dbReference>
<sequence>MHERSRGATADPTDTAKAKISDSRTCGHTHTWNGMDMSNTSRRTTVTKDRVKHRDFKVEIGSMEGKDMYLILENDMLNLVDPMDHTILHSQPIVSIRVWGVGRDNGRVEKVHELLDEISSGVERHVSHLMGERERKSEHASAEQVVPISDPNRSVQMGSSGMTWKRGYRSTDTKPST</sequence>
<dbReference type="Pfam" id="PF00640">
    <property type="entry name" value="PID"/>
    <property type="match status" value="1"/>
</dbReference>
<dbReference type="InterPro" id="IPR039576">
    <property type="entry name" value="APBB1/2/3"/>
</dbReference>
<keyword evidence="5" id="KW-1185">Reference proteome</keyword>
<dbReference type="AlphaFoldDB" id="M7BBM3"/>
<dbReference type="GO" id="GO:0005737">
    <property type="term" value="C:cytoplasm"/>
    <property type="evidence" value="ECO:0007669"/>
    <property type="project" value="TreeGrafter"/>
</dbReference>
<feature type="compositionally biased region" description="Polar residues" evidence="2">
    <location>
        <begin position="151"/>
        <end position="162"/>
    </location>
</feature>
<dbReference type="InterPro" id="IPR006020">
    <property type="entry name" value="PTB/PI_dom"/>
</dbReference>
<organism evidence="4 5">
    <name type="scientific">Chelonia mydas</name>
    <name type="common">Green sea-turtle</name>
    <name type="synonym">Chelonia agassizi</name>
    <dbReference type="NCBI Taxonomy" id="8469"/>
    <lineage>
        <taxon>Eukaryota</taxon>
        <taxon>Metazoa</taxon>
        <taxon>Chordata</taxon>
        <taxon>Craniata</taxon>
        <taxon>Vertebrata</taxon>
        <taxon>Euteleostomi</taxon>
        <taxon>Archelosauria</taxon>
        <taxon>Testudinata</taxon>
        <taxon>Testudines</taxon>
        <taxon>Cryptodira</taxon>
        <taxon>Durocryptodira</taxon>
        <taxon>Americhelydia</taxon>
        <taxon>Chelonioidea</taxon>
        <taxon>Cheloniidae</taxon>
        <taxon>Chelonia</taxon>
    </lineage>
</organism>
<dbReference type="Gene3D" id="2.30.29.30">
    <property type="entry name" value="Pleckstrin-homology domain (PH domain)/Phosphotyrosine-binding domain (PTB)"/>
    <property type="match status" value="1"/>
</dbReference>
<evidence type="ECO:0000313" key="4">
    <source>
        <dbReference type="EMBL" id="EMP29553.1"/>
    </source>
</evidence>
<dbReference type="EMBL" id="KB555237">
    <property type="protein sequence ID" value="EMP29553.1"/>
    <property type="molecule type" value="Genomic_DNA"/>
</dbReference>
<feature type="region of interest" description="Disordered" evidence="2">
    <location>
        <begin position="132"/>
        <end position="177"/>
    </location>
</feature>
<dbReference type="GO" id="GO:0006355">
    <property type="term" value="P:regulation of DNA-templated transcription"/>
    <property type="evidence" value="ECO:0007669"/>
    <property type="project" value="TreeGrafter"/>
</dbReference>
<reference evidence="5" key="1">
    <citation type="journal article" date="2013" name="Nat. Genet.">
        <title>The draft genomes of soft-shell turtle and green sea turtle yield insights into the development and evolution of the turtle-specific body plan.</title>
        <authorList>
            <person name="Wang Z."/>
            <person name="Pascual-Anaya J."/>
            <person name="Zadissa A."/>
            <person name="Li W."/>
            <person name="Niimura Y."/>
            <person name="Huang Z."/>
            <person name="Li C."/>
            <person name="White S."/>
            <person name="Xiong Z."/>
            <person name="Fang D."/>
            <person name="Wang B."/>
            <person name="Ming Y."/>
            <person name="Chen Y."/>
            <person name="Zheng Y."/>
            <person name="Kuraku S."/>
            <person name="Pignatelli M."/>
            <person name="Herrero J."/>
            <person name="Beal K."/>
            <person name="Nozawa M."/>
            <person name="Li Q."/>
            <person name="Wang J."/>
            <person name="Zhang H."/>
            <person name="Yu L."/>
            <person name="Shigenobu S."/>
            <person name="Wang J."/>
            <person name="Liu J."/>
            <person name="Flicek P."/>
            <person name="Searle S."/>
            <person name="Wang J."/>
            <person name="Kuratani S."/>
            <person name="Yin Y."/>
            <person name="Aken B."/>
            <person name="Zhang G."/>
            <person name="Irie N."/>
        </authorList>
    </citation>
    <scope>NUCLEOTIDE SEQUENCE [LARGE SCALE GENOMIC DNA]</scope>
</reference>
<dbReference type="STRING" id="8469.M7BBM3"/>
<accession>M7BBM3</accession>
<name>M7BBM3_CHEMY</name>
<feature type="compositionally biased region" description="Polar residues" evidence="2">
    <location>
        <begin position="23"/>
        <end position="44"/>
    </location>
</feature>
<evidence type="ECO:0000256" key="2">
    <source>
        <dbReference type="SAM" id="MobiDB-lite"/>
    </source>
</evidence>
<dbReference type="GO" id="GO:0005634">
    <property type="term" value="C:nucleus"/>
    <property type="evidence" value="ECO:0007669"/>
    <property type="project" value="TreeGrafter"/>
</dbReference>
<feature type="domain" description="PID" evidence="3">
    <location>
        <begin position="58"/>
        <end position="106"/>
    </location>
</feature>
<dbReference type="GO" id="GO:0001540">
    <property type="term" value="F:amyloid-beta binding"/>
    <property type="evidence" value="ECO:0007669"/>
    <property type="project" value="InterPro"/>
</dbReference>
<dbReference type="PANTHER" id="PTHR14058:SF11">
    <property type="entry name" value="AMYLOID BETA PRECURSOR PROTEIN BINDING FAMILY B MEMBER 2"/>
    <property type="match status" value="1"/>
</dbReference>
<evidence type="ECO:0000259" key="3">
    <source>
        <dbReference type="Pfam" id="PF00640"/>
    </source>
</evidence>